<name>A0AA48HZ18_9FIRM</name>
<sequence length="96" mass="11137">MLCRIVDMKNKEVINIKDGSRIGCVNDVELDILYAKLVAIVIQGKLKFFGLFGRGDDIIIDWKDIRVIGDDTILVNYNPIFKKRKKTNFFKNIFKN</sequence>
<gene>
    <name evidence="2" type="ORF">RsTaC01_0036</name>
</gene>
<dbReference type="InterPro" id="IPR011033">
    <property type="entry name" value="PRC_barrel-like_sf"/>
</dbReference>
<dbReference type="KEGG" id="ptrh:RsTaC01_0036"/>
<evidence type="ECO:0000313" key="2">
    <source>
        <dbReference type="EMBL" id="BED92344.1"/>
    </source>
</evidence>
<proteinExistence type="predicted"/>
<organism evidence="2">
    <name type="scientific">Candidatus Paraimprobicoccus trichonymphae</name>
    <dbReference type="NCBI Taxonomy" id="3033793"/>
    <lineage>
        <taxon>Bacteria</taxon>
        <taxon>Bacillati</taxon>
        <taxon>Bacillota</taxon>
        <taxon>Clostridia</taxon>
        <taxon>Candidatus Paraimprobicoccus</taxon>
    </lineage>
</organism>
<evidence type="ECO:0000259" key="1">
    <source>
        <dbReference type="Pfam" id="PF05239"/>
    </source>
</evidence>
<dbReference type="InterPro" id="IPR027275">
    <property type="entry name" value="PRC-brl_dom"/>
</dbReference>
<dbReference type="Proteomes" id="UP001335720">
    <property type="component" value="Chromosome"/>
</dbReference>
<reference evidence="2" key="1">
    <citation type="journal article" date="2023" name="ISME J.">
        <title>Emergence of putative energy parasites within Clostridia revealed by genome analysis of a novel endosymbiotic clade.</title>
        <authorList>
            <person name="Takahashi K."/>
            <person name="Kuwahara H."/>
            <person name="Horikawa Y."/>
            <person name="Izawa K."/>
            <person name="Kato D."/>
            <person name="Inagaki T."/>
            <person name="Yuki M."/>
            <person name="Ohkuma M."/>
            <person name="Hongoh Y."/>
        </authorList>
    </citation>
    <scope>NUCLEOTIDE SEQUENCE</scope>
    <source>
        <strain evidence="2">RsTa-C01</strain>
    </source>
</reference>
<dbReference type="PANTHER" id="PTHR40061">
    <property type="entry name" value="SPORULATION PROTEIN YLMC-RELATED"/>
    <property type="match status" value="1"/>
</dbReference>
<dbReference type="Pfam" id="PF05239">
    <property type="entry name" value="PRC"/>
    <property type="match status" value="1"/>
</dbReference>
<dbReference type="PANTHER" id="PTHR40061:SF1">
    <property type="entry name" value="SPORULATION PROTEIN YLMC-RELATED"/>
    <property type="match status" value="1"/>
</dbReference>
<dbReference type="EMBL" id="AP027925">
    <property type="protein sequence ID" value="BED92344.1"/>
    <property type="molecule type" value="Genomic_DNA"/>
</dbReference>
<dbReference type="AlphaFoldDB" id="A0AA48HZ18"/>
<feature type="domain" description="PRC-barrel" evidence="1">
    <location>
        <begin position="5"/>
        <end position="77"/>
    </location>
</feature>
<accession>A0AA48HZ18</accession>
<dbReference type="NCBIfam" id="TIGR02888">
    <property type="entry name" value="spore_YlmC_YmxH"/>
    <property type="match status" value="1"/>
</dbReference>
<protein>
    <submittedName>
        <fullName evidence="2">YlmC/YmxH family sporulation protein</fullName>
    </submittedName>
</protein>
<dbReference type="Gene3D" id="2.30.30.240">
    <property type="entry name" value="PRC-barrel domain"/>
    <property type="match status" value="1"/>
</dbReference>
<dbReference type="SUPFAM" id="SSF50346">
    <property type="entry name" value="PRC-barrel domain"/>
    <property type="match status" value="1"/>
</dbReference>
<dbReference type="InterPro" id="IPR014238">
    <property type="entry name" value="Spore_YlmC/YmxH"/>
</dbReference>